<name>A0A1G1ZIY8_9BACT</name>
<dbReference type="InterPro" id="IPR036034">
    <property type="entry name" value="PDZ_sf"/>
</dbReference>
<dbReference type="PANTHER" id="PTHR43343">
    <property type="entry name" value="PEPTIDASE S12"/>
    <property type="match status" value="1"/>
</dbReference>
<dbReference type="SUPFAM" id="SSF50494">
    <property type="entry name" value="Trypsin-like serine proteases"/>
    <property type="match status" value="1"/>
</dbReference>
<evidence type="ECO:0000313" key="5">
    <source>
        <dbReference type="Proteomes" id="UP000177960"/>
    </source>
</evidence>
<dbReference type="Gene3D" id="2.40.10.120">
    <property type="match status" value="1"/>
</dbReference>
<evidence type="ECO:0000313" key="4">
    <source>
        <dbReference type="EMBL" id="OGY63910.1"/>
    </source>
</evidence>
<evidence type="ECO:0000256" key="2">
    <source>
        <dbReference type="ARBA" id="ARBA00022801"/>
    </source>
</evidence>
<evidence type="ECO:0000256" key="1">
    <source>
        <dbReference type="ARBA" id="ARBA00022670"/>
    </source>
</evidence>
<keyword evidence="2" id="KW-0378">Hydrolase</keyword>
<dbReference type="STRING" id="1798404.A3B92_02220"/>
<dbReference type="AlphaFoldDB" id="A0A1G1ZIY8"/>
<gene>
    <name evidence="4" type="ORF">A3B92_02220</name>
</gene>
<dbReference type="Pfam" id="PF13180">
    <property type="entry name" value="PDZ_2"/>
    <property type="match status" value="1"/>
</dbReference>
<protein>
    <recommendedName>
        <fullName evidence="3">PDZ domain-containing protein</fullName>
    </recommendedName>
</protein>
<dbReference type="Gene3D" id="2.30.42.10">
    <property type="match status" value="1"/>
</dbReference>
<organism evidence="4 5">
    <name type="scientific">Candidatus Harrisonbacteria bacterium RIFCSPHIGHO2_02_FULL_42_16</name>
    <dbReference type="NCBI Taxonomy" id="1798404"/>
    <lineage>
        <taxon>Bacteria</taxon>
        <taxon>Candidatus Harrisoniibacteriota</taxon>
    </lineage>
</organism>
<comment type="caution">
    <text evidence="4">The sequence shown here is derived from an EMBL/GenBank/DDBJ whole genome shotgun (WGS) entry which is preliminary data.</text>
</comment>
<accession>A0A1G1ZIY8</accession>
<evidence type="ECO:0000259" key="3">
    <source>
        <dbReference type="SMART" id="SM00228"/>
    </source>
</evidence>
<dbReference type="Proteomes" id="UP000177960">
    <property type="component" value="Unassembled WGS sequence"/>
</dbReference>
<dbReference type="InterPro" id="IPR051201">
    <property type="entry name" value="Chloro_Bact_Ser_Proteases"/>
</dbReference>
<keyword evidence="1" id="KW-0645">Protease</keyword>
<dbReference type="InterPro" id="IPR009003">
    <property type="entry name" value="Peptidase_S1_PA"/>
</dbReference>
<dbReference type="InterPro" id="IPR001940">
    <property type="entry name" value="Peptidase_S1C"/>
</dbReference>
<dbReference type="InterPro" id="IPR001478">
    <property type="entry name" value="PDZ"/>
</dbReference>
<reference evidence="4 5" key="1">
    <citation type="journal article" date="2016" name="Nat. Commun.">
        <title>Thousands of microbial genomes shed light on interconnected biogeochemical processes in an aquifer system.</title>
        <authorList>
            <person name="Anantharaman K."/>
            <person name="Brown C.T."/>
            <person name="Hug L.A."/>
            <person name="Sharon I."/>
            <person name="Castelle C.J."/>
            <person name="Probst A.J."/>
            <person name="Thomas B.C."/>
            <person name="Singh A."/>
            <person name="Wilkins M.J."/>
            <person name="Karaoz U."/>
            <person name="Brodie E.L."/>
            <person name="Williams K.H."/>
            <person name="Hubbard S.S."/>
            <person name="Banfield J.F."/>
        </authorList>
    </citation>
    <scope>NUCLEOTIDE SEQUENCE [LARGE SCALE GENOMIC DNA]</scope>
</reference>
<sequence>MSETIVKTIKKVMPAVVSVIISKSLKEIEKELPQEMMPLMPFGMPELKIPEDKIDSRGMVQVGGGSGFITDPSGIILTNKHVIADPTAEYTIITSDDKKYEAEVIARDPIEDIAILKIKANGLPTISLGNSTELELGQTVIAIGNTLGMFKNTVSKGIVSGLARAISARPSPEESMQELRGLIQTDAAINPGNSGGPLVNLEGDAIGINAAVIFGAQNIGFAIPINAAKRDLSDLKKFGRVKRPLLGLRYVTINENLMDRLKLPVAYGALVAAQSPHHEAVINGTPAHKAGLKEKDIILECNGEKITNDKTIQDFLEEMNVGDILKMKILRGKNNLEIKVTLAERK</sequence>
<dbReference type="GO" id="GO:0006508">
    <property type="term" value="P:proteolysis"/>
    <property type="evidence" value="ECO:0007669"/>
    <property type="project" value="UniProtKB-KW"/>
</dbReference>
<dbReference type="CDD" id="cd06779">
    <property type="entry name" value="cpPDZ_Deg_HtrA-like"/>
    <property type="match status" value="1"/>
</dbReference>
<dbReference type="SMART" id="SM00228">
    <property type="entry name" value="PDZ"/>
    <property type="match status" value="1"/>
</dbReference>
<dbReference type="PANTHER" id="PTHR43343:SF3">
    <property type="entry name" value="PROTEASE DO-LIKE 8, CHLOROPLASTIC"/>
    <property type="match status" value="1"/>
</dbReference>
<dbReference type="SUPFAM" id="SSF50156">
    <property type="entry name" value="PDZ domain-like"/>
    <property type="match status" value="1"/>
</dbReference>
<dbReference type="PRINTS" id="PR00834">
    <property type="entry name" value="PROTEASES2C"/>
</dbReference>
<proteinExistence type="predicted"/>
<dbReference type="EMBL" id="MHJG01000013">
    <property type="protein sequence ID" value="OGY63910.1"/>
    <property type="molecule type" value="Genomic_DNA"/>
</dbReference>
<dbReference type="GO" id="GO:0004252">
    <property type="term" value="F:serine-type endopeptidase activity"/>
    <property type="evidence" value="ECO:0007669"/>
    <property type="project" value="InterPro"/>
</dbReference>
<dbReference type="Pfam" id="PF13365">
    <property type="entry name" value="Trypsin_2"/>
    <property type="match status" value="1"/>
</dbReference>
<feature type="domain" description="PDZ" evidence="3">
    <location>
        <begin position="265"/>
        <end position="333"/>
    </location>
</feature>